<proteinExistence type="predicted"/>
<organism evidence="3 4">
    <name type="scientific">Pseudomonas cichorii</name>
    <dbReference type="NCBI Taxonomy" id="36746"/>
    <lineage>
        <taxon>Bacteria</taxon>
        <taxon>Pseudomonadati</taxon>
        <taxon>Pseudomonadota</taxon>
        <taxon>Gammaproteobacteria</taxon>
        <taxon>Pseudomonadales</taxon>
        <taxon>Pseudomonadaceae</taxon>
        <taxon>Pseudomonas</taxon>
    </lineage>
</organism>
<dbReference type="InterPro" id="IPR010333">
    <property type="entry name" value="VirJ"/>
</dbReference>
<comment type="caution">
    <text evidence="3">The sequence shown here is derived from an EMBL/GenBank/DDBJ whole genome shotgun (WGS) entry which is preliminary data.</text>
</comment>
<dbReference type="SUPFAM" id="SSF53474">
    <property type="entry name" value="alpha/beta-Hydrolases"/>
    <property type="match status" value="1"/>
</dbReference>
<evidence type="ECO:0000313" key="3">
    <source>
        <dbReference type="EMBL" id="RMR55768.1"/>
    </source>
</evidence>
<dbReference type="Pfam" id="PF06057">
    <property type="entry name" value="VirJ"/>
    <property type="match status" value="1"/>
</dbReference>
<reference evidence="3 4" key="1">
    <citation type="submission" date="2018-08" db="EMBL/GenBank/DDBJ databases">
        <title>Recombination of ecologically and evolutionarily significant loci maintains genetic cohesion in the Pseudomonas syringae species complex.</title>
        <authorList>
            <person name="Dillon M."/>
            <person name="Thakur S."/>
            <person name="Almeida R.N.D."/>
            <person name="Weir B.S."/>
            <person name="Guttman D.S."/>
        </authorList>
    </citation>
    <scope>NUCLEOTIDE SEQUENCE [LARGE SCALE GENOMIC DNA]</scope>
    <source>
        <strain evidence="3 4">ICMP 6917</strain>
    </source>
</reference>
<dbReference type="Proteomes" id="UP000278332">
    <property type="component" value="Unassembled WGS sequence"/>
</dbReference>
<dbReference type="AlphaFoldDB" id="A0A3M4VVB3"/>
<dbReference type="InterPro" id="IPR029058">
    <property type="entry name" value="AB_hydrolase_fold"/>
</dbReference>
<gene>
    <name evidence="3" type="ORF">ALP84_04524</name>
</gene>
<accession>A0A3M4VVB3</accession>
<keyword evidence="1" id="KW-0812">Transmembrane</keyword>
<dbReference type="InterPro" id="IPR011225">
    <property type="entry name" value="IV_sec_VirJ"/>
</dbReference>
<name>A0A3M4VVB3_PSECI</name>
<evidence type="ECO:0000256" key="1">
    <source>
        <dbReference type="SAM" id="Phobius"/>
    </source>
</evidence>
<dbReference type="PIRSF" id="PIRSF029063">
    <property type="entry name" value="IV_sec_VirJ"/>
    <property type="match status" value="1"/>
</dbReference>
<evidence type="ECO:0000313" key="4">
    <source>
        <dbReference type="Proteomes" id="UP000278332"/>
    </source>
</evidence>
<evidence type="ECO:0000259" key="2">
    <source>
        <dbReference type="Pfam" id="PF06057"/>
    </source>
</evidence>
<keyword evidence="1" id="KW-1133">Transmembrane helix</keyword>
<dbReference type="EMBL" id="RBRY01000103">
    <property type="protein sequence ID" value="RMR55768.1"/>
    <property type="molecule type" value="Genomic_DNA"/>
</dbReference>
<feature type="domain" description="Bacterial virulence" evidence="2">
    <location>
        <begin position="255"/>
        <end position="442"/>
    </location>
</feature>
<protein>
    <recommendedName>
        <fullName evidence="2">Bacterial virulence domain-containing protein</fullName>
    </recommendedName>
</protein>
<dbReference type="Gene3D" id="3.40.50.1820">
    <property type="entry name" value="alpha/beta hydrolase"/>
    <property type="match status" value="1"/>
</dbReference>
<keyword evidence="1" id="KW-0472">Membrane</keyword>
<sequence length="450" mass="48905">MGETLMIRRFSRYLLAALGVVLLAALGFWLWTRPAPPASLERLSLDDGTPLTSVTPATKVKTRIALAVTAEEMLTDKQLLAISKDASARIIQVVLPKDDCVLQQKTFQNALQKLEGAPLVVGGIGPGATLAWRWLAEQKDDKAQAISVGFALEHVSNPPPVVEEDETPPQICDVPLPQKAPHGHWLAAWNDAPDDPSAAFVRDQTNAETSISDYDISLPQVLNTELRHLLLGENDAGGLGIPTVEVPVAANQSADTVTLFMSGDGGWRDLDKVVAGDMAKMGYPVVGIDVLRYYWEHKTPEQTAIDLTDLMNHYRQKWGTKRFILAGYSFGADVMPAVYNRLAPEDQNRIDGIILLAFARSGSFEIHVDGWLGNAGKEATTGQEMAKLPASKVLCVYGLEEKKTSGCTDTTAVGEVIELPGGHHFDENYPALAKRLINAINKWQGKPAAQ</sequence>
<feature type="transmembrane region" description="Helical" evidence="1">
    <location>
        <begin position="12"/>
        <end position="31"/>
    </location>
</feature>